<organism evidence="3 4">
    <name type="scientific">Durio zibethinus</name>
    <name type="common">Durian</name>
    <dbReference type="NCBI Taxonomy" id="66656"/>
    <lineage>
        <taxon>Eukaryota</taxon>
        <taxon>Viridiplantae</taxon>
        <taxon>Streptophyta</taxon>
        <taxon>Embryophyta</taxon>
        <taxon>Tracheophyta</taxon>
        <taxon>Spermatophyta</taxon>
        <taxon>Magnoliopsida</taxon>
        <taxon>eudicotyledons</taxon>
        <taxon>Gunneridae</taxon>
        <taxon>Pentapetalae</taxon>
        <taxon>rosids</taxon>
        <taxon>malvids</taxon>
        <taxon>Malvales</taxon>
        <taxon>Malvaceae</taxon>
        <taxon>Helicteroideae</taxon>
        <taxon>Durio</taxon>
    </lineage>
</organism>
<dbReference type="Pfam" id="PF22656">
    <property type="entry name" value="At5g48480-like_N"/>
    <property type="match status" value="1"/>
</dbReference>
<dbReference type="KEGG" id="dzi:111290200"/>
<feature type="domain" description="Glyoxalase At5g48480-like C-terminal" evidence="1">
    <location>
        <begin position="146"/>
        <end position="189"/>
    </location>
</feature>
<dbReference type="InterPro" id="IPR054575">
    <property type="entry name" value="At5g48480-like_C"/>
</dbReference>
<dbReference type="Gene3D" id="3.10.180.10">
    <property type="entry name" value="2,3-Dihydroxybiphenyl 1,2-Dioxygenase, domain 1"/>
    <property type="match status" value="1"/>
</dbReference>
<dbReference type="OrthoDB" id="2013034at2759"/>
<reference evidence="4" key="1">
    <citation type="submission" date="2025-08" db="UniProtKB">
        <authorList>
            <consortium name="RefSeq"/>
        </authorList>
    </citation>
    <scope>IDENTIFICATION</scope>
    <source>
        <tissue evidence="4">Fruit stalk</tissue>
    </source>
</reference>
<dbReference type="PANTHER" id="PTHR34109">
    <property type="entry name" value="BNAUNNG04460D PROTEIN-RELATED"/>
    <property type="match status" value="1"/>
</dbReference>
<dbReference type="AlphaFoldDB" id="A0A6P5YA48"/>
<dbReference type="Pfam" id="PF22650">
    <property type="entry name" value="At5g48480-like_C"/>
    <property type="match status" value="1"/>
</dbReference>
<dbReference type="PANTHER" id="PTHR34109:SF1">
    <property type="entry name" value="VOC DOMAIN-CONTAINING PROTEIN"/>
    <property type="match status" value="1"/>
</dbReference>
<feature type="domain" description="Glyoxalase At5g48480-like N-terminal" evidence="2">
    <location>
        <begin position="71"/>
        <end position="128"/>
    </location>
</feature>
<evidence type="ECO:0000313" key="4">
    <source>
        <dbReference type="RefSeq" id="XP_022737282.1"/>
    </source>
</evidence>
<dbReference type="RefSeq" id="XP_022737282.1">
    <property type="nucleotide sequence ID" value="XM_022881547.1"/>
</dbReference>
<sequence length="212" mass="23449">MRRIGEMSQALMNPISLLYPRNWKPQLRSTHIWSLFTMLFSLPSSTLSVAGSQNGRAEKAMAVEFTTIKSQLMVQAPKVVDALQFYNTAFDTIDNSYTLYPKCKAEQELLHILSVQFELVGFTVLVSDFTGNSALVKSEKTGCVLCIKTKDVEAVIAKVVSARAIVKDGDVCCGGHVGKDKDPYGYSWLICFLAKNVAEVPTLLGSSFLKYF</sequence>
<proteinExistence type="predicted"/>
<evidence type="ECO:0000313" key="3">
    <source>
        <dbReference type="Proteomes" id="UP000515121"/>
    </source>
</evidence>
<dbReference type="Proteomes" id="UP000515121">
    <property type="component" value="Unplaced"/>
</dbReference>
<dbReference type="GeneID" id="111290200"/>
<name>A0A6P5YA48_DURZI</name>
<evidence type="ECO:0000259" key="1">
    <source>
        <dbReference type="Pfam" id="PF22650"/>
    </source>
</evidence>
<accession>A0A6P5YA48</accession>
<keyword evidence="3" id="KW-1185">Reference proteome</keyword>
<dbReference type="SUPFAM" id="SSF54593">
    <property type="entry name" value="Glyoxalase/Bleomycin resistance protein/Dihydroxybiphenyl dioxygenase"/>
    <property type="match status" value="1"/>
</dbReference>
<dbReference type="InterPro" id="IPR029068">
    <property type="entry name" value="Glyas_Bleomycin-R_OHBP_Dase"/>
</dbReference>
<protein>
    <submittedName>
        <fullName evidence="4">Uncharacterized protein At5g48480-like</fullName>
    </submittedName>
</protein>
<gene>
    <name evidence="4" type="primary">LOC111290200</name>
</gene>
<dbReference type="InterPro" id="IPR054576">
    <property type="entry name" value="At5g48480-like_N"/>
</dbReference>
<evidence type="ECO:0000259" key="2">
    <source>
        <dbReference type="Pfam" id="PF22656"/>
    </source>
</evidence>